<evidence type="ECO:0000313" key="2">
    <source>
        <dbReference type="Proteomes" id="UP000692954"/>
    </source>
</evidence>
<dbReference type="AlphaFoldDB" id="A0A8S1Q8D7"/>
<sequence length="184" mass="22255">MTTMTQNSNQIVDLIDFDVDQIIQSGKPSETQQTDISNFEKSEDDVKNESFIFRNKQLDQEIDQINSQIDQMIKHLNQMKIMSEKKIENFDVPENPLQRNMMYMRKFTFTRIQALITQMKIFKEQRFPSDLSKLYEIVEPKMGEFYQNYNSLYFDIKMFMDRYRFYKSEDNERDTKIITQIIIN</sequence>
<evidence type="ECO:0000313" key="1">
    <source>
        <dbReference type="EMBL" id="CAD8111838.1"/>
    </source>
</evidence>
<gene>
    <name evidence="1" type="ORF">PSON_ATCC_30995.1.T0990082</name>
</gene>
<dbReference type="Proteomes" id="UP000692954">
    <property type="component" value="Unassembled WGS sequence"/>
</dbReference>
<keyword evidence="2" id="KW-1185">Reference proteome</keyword>
<comment type="caution">
    <text evidence="1">The sequence shown here is derived from an EMBL/GenBank/DDBJ whole genome shotgun (WGS) entry which is preliminary data.</text>
</comment>
<reference evidence="1" key="1">
    <citation type="submission" date="2021-01" db="EMBL/GenBank/DDBJ databases">
        <authorList>
            <consortium name="Genoscope - CEA"/>
            <person name="William W."/>
        </authorList>
    </citation>
    <scope>NUCLEOTIDE SEQUENCE</scope>
</reference>
<accession>A0A8S1Q8D7</accession>
<name>A0A8S1Q8D7_9CILI</name>
<proteinExistence type="predicted"/>
<organism evidence="1 2">
    <name type="scientific">Paramecium sonneborni</name>
    <dbReference type="NCBI Taxonomy" id="65129"/>
    <lineage>
        <taxon>Eukaryota</taxon>
        <taxon>Sar</taxon>
        <taxon>Alveolata</taxon>
        <taxon>Ciliophora</taxon>
        <taxon>Intramacronucleata</taxon>
        <taxon>Oligohymenophorea</taxon>
        <taxon>Peniculida</taxon>
        <taxon>Parameciidae</taxon>
        <taxon>Paramecium</taxon>
    </lineage>
</organism>
<protein>
    <submittedName>
        <fullName evidence="1">Uncharacterized protein</fullName>
    </submittedName>
</protein>
<dbReference type="OrthoDB" id="302860at2759"/>
<dbReference type="EMBL" id="CAJJDN010000099">
    <property type="protein sequence ID" value="CAD8111838.1"/>
    <property type="molecule type" value="Genomic_DNA"/>
</dbReference>